<dbReference type="InterPro" id="IPR011761">
    <property type="entry name" value="ATP-grasp"/>
</dbReference>
<evidence type="ECO:0000259" key="2">
    <source>
        <dbReference type="PROSITE" id="PS50975"/>
    </source>
</evidence>
<dbReference type="PANTHER" id="PTHR21621">
    <property type="entry name" value="RIBOSOMAL PROTEIN S6 MODIFICATION PROTEIN"/>
    <property type="match status" value="1"/>
</dbReference>
<dbReference type="EMBL" id="BMUL01000022">
    <property type="protein sequence ID" value="GHB07371.1"/>
    <property type="molecule type" value="Genomic_DNA"/>
</dbReference>
<comment type="caution">
    <text evidence="3">The sequence shown here is derived from an EMBL/GenBank/DDBJ whole genome shotgun (WGS) entry which is preliminary data.</text>
</comment>
<keyword evidence="1" id="KW-0547">Nucleotide-binding</keyword>
<dbReference type="PANTHER" id="PTHR21621:SF0">
    <property type="entry name" value="BETA-CITRYLGLUTAMATE SYNTHASE B-RELATED"/>
    <property type="match status" value="1"/>
</dbReference>
<name>A0A918T7X6_9ACTN</name>
<organism evidence="3 4">
    <name type="scientific">Streptomyces termitum</name>
    <dbReference type="NCBI Taxonomy" id="67368"/>
    <lineage>
        <taxon>Bacteria</taxon>
        <taxon>Bacillati</taxon>
        <taxon>Actinomycetota</taxon>
        <taxon>Actinomycetes</taxon>
        <taxon>Kitasatosporales</taxon>
        <taxon>Streptomycetaceae</taxon>
        <taxon>Streptomyces</taxon>
    </lineage>
</organism>
<dbReference type="PROSITE" id="PS50975">
    <property type="entry name" value="ATP_GRASP"/>
    <property type="match status" value="1"/>
</dbReference>
<evidence type="ECO:0000313" key="3">
    <source>
        <dbReference type="EMBL" id="GHB07371.1"/>
    </source>
</evidence>
<keyword evidence="1" id="KW-0067">ATP-binding</keyword>
<reference evidence="3" key="2">
    <citation type="submission" date="2020-09" db="EMBL/GenBank/DDBJ databases">
        <authorList>
            <person name="Sun Q."/>
            <person name="Ohkuma M."/>
        </authorList>
    </citation>
    <scope>NUCLEOTIDE SEQUENCE</scope>
    <source>
        <strain evidence="3">JCM 4518</strain>
    </source>
</reference>
<dbReference type="RefSeq" id="WP_189982809.1">
    <property type="nucleotide sequence ID" value="NZ_BMUL01000022.1"/>
</dbReference>
<sequence>MTVLIVGSPHDRTIVHTVRSARHQGVAFLFFDLVAFLRSGTYRWDSRARCGRLTAGTLTVDLPDPRITGIYARLLDVVGGFDPPDRAAASARLRALTEILTTVDALVVNRPGTDLSNWAKTYHLGLLARCGFRVPASLLTNDAEEARAFLRARPRAVYKGASGEKTVASAFDPAQTARLELLPHSPVLFQERMPGADVRTHLAGTEHVSERIDCDGVNYQYCQGGRTFTPTRLPDDVAEHCLAYQALSGLSFIGFDFMVGDDGSYTVLEANPMPGYDGYDRRLDLRVSRALFALLRGTAPRETTAWTRTPVHADPPAGA</sequence>
<protein>
    <recommendedName>
        <fullName evidence="2">ATP-grasp domain-containing protein</fullName>
    </recommendedName>
</protein>
<evidence type="ECO:0000313" key="4">
    <source>
        <dbReference type="Proteomes" id="UP000644020"/>
    </source>
</evidence>
<dbReference type="GO" id="GO:0009432">
    <property type="term" value="P:SOS response"/>
    <property type="evidence" value="ECO:0007669"/>
    <property type="project" value="TreeGrafter"/>
</dbReference>
<keyword evidence="4" id="KW-1185">Reference proteome</keyword>
<dbReference type="Proteomes" id="UP000644020">
    <property type="component" value="Unassembled WGS sequence"/>
</dbReference>
<dbReference type="AlphaFoldDB" id="A0A918T7X6"/>
<dbReference type="Gene3D" id="3.30.470.20">
    <property type="entry name" value="ATP-grasp fold, B domain"/>
    <property type="match status" value="1"/>
</dbReference>
<proteinExistence type="predicted"/>
<dbReference type="GO" id="GO:0005524">
    <property type="term" value="F:ATP binding"/>
    <property type="evidence" value="ECO:0007669"/>
    <property type="project" value="UniProtKB-UniRule"/>
</dbReference>
<dbReference type="GO" id="GO:0005737">
    <property type="term" value="C:cytoplasm"/>
    <property type="evidence" value="ECO:0007669"/>
    <property type="project" value="TreeGrafter"/>
</dbReference>
<dbReference type="SUPFAM" id="SSF56059">
    <property type="entry name" value="Glutathione synthetase ATP-binding domain-like"/>
    <property type="match status" value="1"/>
</dbReference>
<accession>A0A918T7X6</accession>
<dbReference type="GO" id="GO:0018169">
    <property type="term" value="F:ribosomal S6-glutamic acid ligase activity"/>
    <property type="evidence" value="ECO:0007669"/>
    <property type="project" value="TreeGrafter"/>
</dbReference>
<dbReference type="GO" id="GO:0046872">
    <property type="term" value="F:metal ion binding"/>
    <property type="evidence" value="ECO:0007669"/>
    <property type="project" value="InterPro"/>
</dbReference>
<reference evidence="3" key="1">
    <citation type="journal article" date="2014" name="Int. J. Syst. Evol. Microbiol.">
        <title>Complete genome sequence of Corynebacterium casei LMG S-19264T (=DSM 44701T), isolated from a smear-ripened cheese.</title>
        <authorList>
            <consortium name="US DOE Joint Genome Institute (JGI-PGF)"/>
            <person name="Walter F."/>
            <person name="Albersmeier A."/>
            <person name="Kalinowski J."/>
            <person name="Ruckert C."/>
        </authorList>
    </citation>
    <scope>NUCLEOTIDE SEQUENCE</scope>
    <source>
        <strain evidence="3">JCM 4518</strain>
    </source>
</reference>
<feature type="domain" description="ATP-grasp" evidence="2">
    <location>
        <begin position="243"/>
        <end position="296"/>
    </location>
</feature>
<evidence type="ECO:0000256" key="1">
    <source>
        <dbReference type="PROSITE-ProRule" id="PRU00409"/>
    </source>
</evidence>
<gene>
    <name evidence="3" type="ORF">GCM10010305_58110</name>
</gene>